<dbReference type="Proteomes" id="UP001150259">
    <property type="component" value="Unassembled WGS sequence"/>
</dbReference>
<dbReference type="PANTHER" id="PTHR48100:SF15">
    <property type="entry name" value="SEDOHEPTULOSE 1,7-BISPHOSPHATASE"/>
    <property type="match status" value="1"/>
</dbReference>
<dbReference type="CDD" id="cd07067">
    <property type="entry name" value="HP_PGM_like"/>
    <property type="match status" value="1"/>
</dbReference>
<dbReference type="SUPFAM" id="SSF53254">
    <property type="entry name" value="Phosphoglycerate mutase-like"/>
    <property type="match status" value="1"/>
</dbReference>
<evidence type="ECO:0000313" key="2">
    <source>
        <dbReference type="Proteomes" id="UP001150259"/>
    </source>
</evidence>
<organism evidence="1 2">
    <name type="scientific">Intrasporangium calvum</name>
    <dbReference type="NCBI Taxonomy" id="53358"/>
    <lineage>
        <taxon>Bacteria</taxon>
        <taxon>Bacillati</taxon>
        <taxon>Actinomycetota</taxon>
        <taxon>Actinomycetes</taxon>
        <taxon>Micrococcales</taxon>
        <taxon>Intrasporangiaceae</taxon>
        <taxon>Intrasporangium</taxon>
    </lineage>
</organism>
<accession>A0ABT5GD91</accession>
<keyword evidence="2" id="KW-1185">Reference proteome</keyword>
<name>A0ABT5GD91_9MICO</name>
<dbReference type="Pfam" id="PF00300">
    <property type="entry name" value="His_Phos_1"/>
    <property type="match status" value="1"/>
</dbReference>
<dbReference type="InterPro" id="IPR013078">
    <property type="entry name" value="His_Pase_superF_clade-1"/>
</dbReference>
<reference evidence="1 2" key="1">
    <citation type="submission" date="2022-11" db="EMBL/GenBank/DDBJ databases">
        <title>Anaerobic phenanthrene biodegradation by a DNRA strain PheN6.</title>
        <authorList>
            <person name="Zhang Z."/>
        </authorList>
    </citation>
    <scope>NUCLEOTIDE SEQUENCE [LARGE SCALE GENOMIC DNA]</scope>
    <source>
        <strain evidence="1 2">PheN6</strain>
    </source>
</reference>
<dbReference type="InterPro" id="IPR050275">
    <property type="entry name" value="PGM_Phosphatase"/>
</dbReference>
<sequence length="219" mass="24250">MAKPDGVVPGSIYLFRHGETEWSLSGQHTGTTDLPLLPEGEAAARELADILRHRRFERVLVSPLQRARHTAELAGLGDFEVEPLLREWDYGAYEGITTVEISERLGRPWEVFTDGVAPGETPGETVEEVAARAQQVIDKVWPNLERGNVALFGHGHALRVLTAVWLGENPRFGQHLILDAGSMSVLTHHRSTRCIGTYNLSPWRLLKDSTPDSTPDSTT</sequence>
<protein>
    <submittedName>
        <fullName evidence="1">Histidine phosphatase family protein</fullName>
    </submittedName>
</protein>
<dbReference type="SMART" id="SM00855">
    <property type="entry name" value="PGAM"/>
    <property type="match status" value="1"/>
</dbReference>
<dbReference type="InterPro" id="IPR029033">
    <property type="entry name" value="His_PPase_superfam"/>
</dbReference>
<dbReference type="RefSeq" id="WP_272460201.1">
    <property type="nucleotide sequence ID" value="NZ_JAPFQL010000001.1"/>
</dbReference>
<dbReference type="Gene3D" id="3.40.50.1240">
    <property type="entry name" value="Phosphoglycerate mutase-like"/>
    <property type="match status" value="1"/>
</dbReference>
<proteinExistence type="predicted"/>
<dbReference type="PANTHER" id="PTHR48100">
    <property type="entry name" value="BROAD-SPECIFICITY PHOSPHATASE YOR283W-RELATED"/>
    <property type="match status" value="1"/>
</dbReference>
<comment type="caution">
    <text evidence="1">The sequence shown here is derived from an EMBL/GenBank/DDBJ whole genome shotgun (WGS) entry which is preliminary data.</text>
</comment>
<evidence type="ECO:0000313" key="1">
    <source>
        <dbReference type="EMBL" id="MDC5695656.1"/>
    </source>
</evidence>
<gene>
    <name evidence="1" type="ORF">OO014_00155</name>
</gene>
<dbReference type="EMBL" id="JAPFQL010000001">
    <property type="protein sequence ID" value="MDC5695656.1"/>
    <property type="molecule type" value="Genomic_DNA"/>
</dbReference>